<dbReference type="GO" id="GO:0051865">
    <property type="term" value="P:protein autoubiquitination"/>
    <property type="evidence" value="ECO:0007669"/>
    <property type="project" value="TreeGrafter"/>
</dbReference>
<dbReference type="GO" id="GO:0005829">
    <property type="term" value="C:cytosol"/>
    <property type="evidence" value="ECO:0007669"/>
    <property type="project" value="TreeGrafter"/>
</dbReference>
<dbReference type="Pfam" id="PF09814">
    <property type="entry name" value="HECT_2"/>
    <property type="match status" value="1"/>
</dbReference>
<evidence type="ECO:0008006" key="3">
    <source>
        <dbReference type="Google" id="ProtNLM"/>
    </source>
</evidence>
<dbReference type="GO" id="GO:0006513">
    <property type="term" value="P:protein monoubiquitination"/>
    <property type="evidence" value="ECO:0007669"/>
    <property type="project" value="TreeGrafter"/>
</dbReference>
<gene>
    <name evidence="1" type="ORF">H4R18_002203</name>
</gene>
<dbReference type="GO" id="GO:0043161">
    <property type="term" value="P:proteasome-mediated ubiquitin-dependent protein catabolic process"/>
    <property type="evidence" value="ECO:0007669"/>
    <property type="project" value="TreeGrafter"/>
</dbReference>
<evidence type="ECO:0000313" key="1">
    <source>
        <dbReference type="EMBL" id="KAJ2782574.1"/>
    </source>
</evidence>
<dbReference type="PANTHER" id="PTHR31531">
    <property type="entry name" value="E3 UBIQUITIN-PROTEIN LIGASE E3D FAMILY MEMBER"/>
    <property type="match status" value="1"/>
</dbReference>
<sequence>MPAAYYIEVLDNLEVVDIYAAAGGEIHLAGSSAVSIGGGAQIALPVSVYPHKAVRAVLPPADGGSAAEWVRLRVPIDHRSRQLRSRKVPQSIASIGRPATAASLGALRDIQCRACGAGLFSSAMKGEGAACNVRDLPSAHWSELVDCWMCHPEEDTLNVNPELMFAFEPQRKALSRPGSPAPDGPPEAGVHVWVGSTSALVPAQCMQGLRARLAALDDKERFYNAFAPLHCESCDAVVGEAGHVGRRHTYKLYLHRIGLLSAERTVAVSLSQAVCSELLSHAGAHAVYKYVVEGRVSCKPAVLVHLVGWNADIMAAPAGGRPVADSEGPAFVRCAKVLFARPGDRGFDALAAEWLDSEAAEVVPLFDEDCARLVELLAANSLRIPPQLRAMSGLTRSFLGQ</sequence>
<evidence type="ECO:0000313" key="2">
    <source>
        <dbReference type="Proteomes" id="UP001140217"/>
    </source>
</evidence>
<dbReference type="OrthoDB" id="66510at2759"/>
<dbReference type="GO" id="GO:0000151">
    <property type="term" value="C:ubiquitin ligase complex"/>
    <property type="evidence" value="ECO:0007669"/>
    <property type="project" value="TreeGrafter"/>
</dbReference>
<organism evidence="1 2">
    <name type="scientific">Coemansia javaensis</name>
    <dbReference type="NCBI Taxonomy" id="2761396"/>
    <lineage>
        <taxon>Eukaryota</taxon>
        <taxon>Fungi</taxon>
        <taxon>Fungi incertae sedis</taxon>
        <taxon>Zoopagomycota</taxon>
        <taxon>Kickxellomycotina</taxon>
        <taxon>Kickxellomycetes</taxon>
        <taxon>Kickxellales</taxon>
        <taxon>Kickxellaceae</taxon>
        <taxon>Coemansia</taxon>
    </lineage>
</organism>
<dbReference type="Proteomes" id="UP001140217">
    <property type="component" value="Unassembled WGS sequence"/>
</dbReference>
<dbReference type="GO" id="GO:0031624">
    <property type="term" value="F:ubiquitin conjugating enzyme binding"/>
    <property type="evidence" value="ECO:0007669"/>
    <property type="project" value="TreeGrafter"/>
</dbReference>
<dbReference type="GO" id="GO:0030332">
    <property type="term" value="F:cyclin binding"/>
    <property type="evidence" value="ECO:0007669"/>
    <property type="project" value="TreeGrafter"/>
</dbReference>
<dbReference type="GO" id="GO:0005634">
    <property type="term" value="C:nucleus"/>
    <property type="evidence" value="ECO:0007669"/>
    <property type="project" value="TreeGrafter"/>
</dbReference>
<protein>
    <recommendedName>
        <fullName evidence="3">Ubiquitin-conjugating enzyme E2C-binding protein</fullName>
    </recommendedName>
</protein>
<dbReference type="GO" id="GO:0000209">
    <property type="term" value="P:protein polyubiquitination"/>
    <property type="evidence" value="ECO:0007669"/>
    <property type="project" value="TreeGrafter"/>
</dbReference>
<name>A0A9W8HAD6_9FUNG</name>
<comment type="caution">
    <text evidence="1">The sequence shown here is derived from an EMBL/GenBank/DDBJ whole genome shotgun (WGS) entry which is preliminary data.</text>
</comment>
<accession>A0A9W8HAD6</accession>
<dbReference type="EMBL" id="JANBUL010000069">
    <property type="protein sequence ID" value="KAJ2782574.1"/>
    <property type="molecule type" value="Genomic_DNA"/>
</dbReference>
<dbReference type="GO" id="GO:0061630">
    <property type="term" value="F:ubiquitin protein ligase activity"/>
    <property type="evidence" value="ECO:0007669"/>
    <property type="project" value="TreeGrafter"/>
</dbReference>
<proteinExistence type="predicted"/>
<keyword evidence="2" id="KW-1185">Reference proteome</keyword>
<dbReference type="PANTHER" id="PTHR31531:SF2">
    <property type="entry name" value="E3 UBIQUITIN-PROTEIN LIGASE E3D"/>
    <property type="match status" value="1"/>
</dbReference>
<reference evidence="1" key="1">
    <citation type="submission" date="2022-07" db="EMBL/GenBank/DDBJ databases">
        <title>Phylogenomic reconstructions and comparative analyses of Kickxellomycotina fungi.</title>
        <authorList>
            <person name="Reynolds N.K."/>
            <person name="Stajich J.E."/>
            <person name="Barry K."/>
            <person name="Grigoriev I.V."/>
            <person name="Crous P."/>
            <person name="Smith M.E."/>
        </authorList>
    </citation>
    <scope>NUCLEOTIDE SEQUENCE</scope>
    <source>
        <strain evidence="1">NBRC 105414</strain>
    </source>
</reference>
<dbReference type="AlphaFoldDB" id="A0A9W8HAD6"/>
<dbReference type="InterPro" id="IPR019193">
    <property type="entry name" value="UBQ-conj_enz_E2-bd_prot"/>
</dbReference>